<dbReference type="Pfam" id="PF00931">
    <property type="entry name" value="NB-ARC"/>
    <property type="match status" value="1"/>
</dbReference>
<evidence type="ECO:0000256" key="4">
    <source>
        <dbReference type="ARBA" id="ARBA00022840"/>
    </source>
</evidence>
<evidence type="ECO:0000259" key="7">
    <source>
        <dbReference type="Pfam" id="PF23559"/>
    </source>
</evidence>
<dbReference type="InterPro" id="IPR058922">
    <property type="entry name" value="WHD_DRP"/>
</dbReference>
<keyword evidence="4" id="KW-0067">ATP-binding</keyword>
<name>A0A9D3UB96_9ROSI</name>
<dbReference type="Proteomes" id="UP000828251">
    <property type="component" value="Unassembled WGS sequence"/>
</dbReference>
<dbReference type="EMBL" id="JAIQCV010000013">
    <property type="protein sequence ID" value="KAH1033388.1"/>
    <property type="molecule type" value="Genomic_DNA"/>
</dbReference>
<dbReference type="InterPro" id="IPR042197">
    <property type="entry name" value="Apaf_helical"/>
</dbReference>
<dbReference type="InterPro" id="IPR032675">
    <property type="entry name" value="LRR_dom_sf"/>
</dbReference>
<organism evidence="9 10">
    <name type="scientific">Gossypium stocksii</name>
    <dbReference type="NCBI Taxonomy" id="47602"/>
    <lineage>
        <taxon>Eukaryota</taxon>
        <taxon>Viridiplantae</taxon>
        <taxon>Streptophyta</taxon>
        <taxon>Embryophyta</taxon>
        <taxon>Tracheophyta</taxon>
        <taxon>Spermatophyta</taxon>
        <taxon>Magnoliopsida</taxon>
        <taxon>eudicotyledons</taxon>
        <taxon>Gunneridae</taxon>
        <taxon>Pentapetalae</taxon>
        <taxon>rosids</taxon>
        <taxon>malvids</taxon>
        <taxon>Malvales</taxon>
        <taxon>Malvaceae</taxon>
        <taxon>Malvoideae</taxon>
        <taxon>Gossypium</taxon>
    </lineage>
</organism>
<evidence type="ECO:0000259" key="6">
    <source>
        <dbReference type="Pfam" id="PF18052"/>
    </source>
</evidence>
<keyword evidence="1" id="KW-0677">Repeat</keyword>
<dbReference type="SUPFAM" id="SSF52540">
    <property type="entry name" value="P-loop containing nucleoside triphosphate hydrolases"/>
    <property type="match status" value="1"/>
</dbReference>
<dbReference type="SUPFAM" id="SSF52058">
    <property type="entry name" value="L domain-like"/>
    <property type="match status" value="1"/>
</dbReference>
<dbReference type="Gene3D" id="1.10.10.10">
    <property type="entry name" value="Winged helix-like DNA-binding domain superfamily/Winged helix DNA-binding domain"/>
    <property type="match status" value="1"/>
</dbReference>
<evidence type="ECO:0008006" key="11">
    <source>
        <dbReference type="Google" id="ProtNLM"/>
    </source>
</evidence>
<feature type="domain" description="Disease resistance protein winged helix" evidence="7">
    <location>
        <begin position="377"/>
        <end position="447"/>
    </location>
</feature>
<evidence type="ECO:0000313" key="9">
    <source>
        <dbReference type="EMBL" id="KAH1033388.1"/>
    </source>
</evidence>
<proteinExistence type="predicted"/>
<feature type="domain" description="NB-ARC" evidence="5">
    <location>
        <begin position="118"/>
        <end position="292"/>
    </location>
</feature>
<feature type="domain" description="Disease resistance R13L4/SHOC-2-like LRR" evidence="8">
    <location>
        <begin position="503"/>
        <end position="708"/>
    </location>
</feature>
<accession>A0A9D3UB96</accession>
<dbReference type="Gene3D" id="3.80.10.10">
    <property type="entry name" value="Ribonuclease Inhibitor"/>
    <property type="match status" value="2"/>
</dbReference>
<dbReference type="InterPro" id="IPR027417">
    <property type="entry name" value="P-loop_NTPase"/>
</dbReference>
<evidence type="ECO:0000256" key="3">
    <source>
        <dbReference type="ARBA" id="ARBA00022821"/>
    </source>
</evidence>
<dbReference type="PANTHER" id="PTHR36766:SF67">
    <property type="entry name" value="DISEASE RESISTANCE PROTEIN RGA3"/>
    <property type="match status" value="1"/>
</dbReference>
<dbReference type="GO" id="GO:0051707">
    <property type="term" value="P:response to other organism"/>
    <property type="evidence" value="ECO:0007669"/>
    <property type="project" value="UniProtKB-ARBA"/>
</dbReference>
<feature type="domain" description="Disease resistance N-terminal" evidence="6">
    <location>
        <begin position="12"/>
        <end position="96"/>
    </location>
</feature>
<dbReference type="InterPro" id="IPR002182">
    <property type="entry name" value="NB-ARC"/>
</dbReference>
<comment type="caution">
    <text evidence="9">The sequence shown here is derived from an EMBL/GenBank/DDBJ whole genome shotgun (WGS) entry which is preliminary data.</text>
</comment>
<keyword evidence="3" id="KW-0611">Plant defense</keyword>
<evidence type="ECO:0000259" key="8">
    <source>
        <dbReference type="Pfam" id="PF23598"/>
    </source>
</evidence>
<dbReference type="Pfam" id="PF23559">
    <property type="entry name" value="WHD_DRP"/>
    <property type="match status" value="1"/>
</dbReference>
<dbReference type="AlphaFoldDB" id="A0A9D3UB96"/>
<dbReference type="Pfam" id="PF18052">
    <property type="entry name" value="Rx_N"/>
    <property type="match status" value="1"/>
</dbReference>
<reference evidence="9 10" key="1">
    <citation type="journal article" date="2021" name="Plant Biotechnol. J.">
        <title>Multi-omics assisted identification of the key and species-specific regulatory components of drought-tolerant mechanisms in Gossypium stocksii.</title>
        <authorList>
            <person name="Yu D."/>
            <person name="Ke L."/>
            <person name="Zhang D."/>
            <person name="Wu Y."/>
            <person name="Sun Y."/>
            <person name="Mei J."/>
            <person name="Sun J."/>
            <person name="Sun Y."/>
        </authorList>
    </citation>
    <scope>NUCLEOTIDE SEQUENCE [LARGE SCALE GENOMIC DNA]</scope>
    <source>
        <strain evidence="10">cv. E1</strain>
        <tissue evidence="9">Leaf</tissue>
    </source>
</reference>
<dbReference type="Gene3D" id="1.10.8.430">
    <property type="entry name" value="Helical domain of apoptotic protease-activating factors"/>
    <property type="match status" value="1"/>
</dbReference>
<dbReference type="GO" id="GO:0006952">
    <property type="term" value="P:defense response"/>
    <property type="evidence" value="ECO:0007669"/>
    <property type="project" value="UniProtKB-KW"/>
</dbReference>
<dbReference type="Pfam" id="PF23598">
    <property type="entry name" value="LRR_14"/>
    <property type="match status" value="1"/>
</dbReference>
<keyword evidence="10" id="KW-1185">Reference proteome</keyword>
<evidence type="ECO:0000256" key="1">
    <source>
        <dbReference type="ARBA" id="ARBA00022737"/>
    </source>
</evidence>
<dbReference type="InterPro" id="IPR055414">
    <property type="entry name" value="LRR_R13L4/SHOC2-like"/>
</dbReference>
<evidence type="ECO:0000259" key="5">
    <source>
        <dbReference type="Pfam" id="PF00931"/>
    </source>
</evidence>
<evidence type="ECO:0000313" key="10">
    <source>
        <dbReference type="Proteomes" id="UP000828251"/>
    </source>
</evidence>
<evidence type="ECO:0000256" key="2">
    <source>
        <dbReference type="ARBA" id="ARBA00022741"/>
    </source>
</evidence>
<dbReference type="GO" id="GO:0005524">
    <property type="term" value="F:ATP binding"/>
    <property type="evidence" value="ECO:0007669"/>
    <property type="project" value="UniProtKB-KW"/>
</dbReference>
<dbReference type="OrthoDB" id="2018467at2759"/>
<dbReference type="GO" id="GO:0043531">
    <property type="term" value="F:ADP binding"/>
    <property type="evidence" value="ECO:0007669"/>
    <property type="project" value="InterPro"/>
</dbReference>
<sequence>MAETFLFNIAERTLEKLVHLSIDEVRLAFNVKTDLKKLEETMFSIKAVLLDAERQQHQNEKLRLSMWKLRDIFYDAENVIDDFKCEAHRKQDACSDNRHVFRRETISFVNSSDVLGRDEDKENIISMLMKPSEDGNVPVIPIVGIGGLGKTTLAQFVYNDDRVTSLFPLKIWICVSEEFDLSRLLNLIIQSVNAEVRCDDLTLEALQARLRSLLNDKKFLVVLDDVWNENQAKWVELRNLLRSIDGLPQSKTIVTTRSLKVASLISSICPYELEGLPLEDCLTLFTKWAFNDGDERHYPNLIRIGEEIVKKCKGVPLAVRTLGSLLFQKTDESDWISIRESEIWRLEQHENDILPVLKLSYNHLPSHLQRCLAFLSLYKKDEIYLSEKVICLWMANGLPEHPKQNQEWEDVGKRYLNELLSRCLIQKEEDFRLNFTFKMHDLVHDLALDVSQREGKIVNSKTKRVDENVRHLLLCDEKLVEVPRVLEKLEKVQTVIVQDNSLRSKIFDKSLINLCVSNFKYLRALELRDSPLMALPNSIGTLKHLRELDLARSEDICELPRSFYKLYCLQSLILGGTSLKQLPDSVQRLIELRHLVITVKAKHLKEIREGCWTSLQYLKLVRCIKLECLPEGMQYLKSLRTLILSYCNRLVSLPRSLKLLTKLEHLHIKLCGNINLEMELEEEEDKDLQLSLKTFSLLGLDALRDLPRLLLQGSSSTLQQLQIMHCPNLSVLPAWLLNLTSLHKLEIADCGNLSALPEGIDRLTNLRELTIHGCPELSKRYRQNGGEDWHKIAHIQKVDIYE</sequence>
<protein>
    <recommendedName>
        <fullName evidence="11">NB-ARC domain-containing protein</fullName>
    </recommendedName>
</protein>
<gene>
    <name evidence="9" type="ORF">J1N35_045562</name>
</gene>
<dbReference type="PANTHER" id="PTHR36766">
    <property type="entry name" value="PLANT BROAD-SPECTRUM MILDEW RESISTANCE PROTEIN RPW8"/>
    <property type="match status" value="1"/>
</dbReference>
<keyword evidence="2" id="KW-0547">Nucleotide-binding</keyword>
<dbReference type="InterPro" id="IPR041118">
    <property type="entry name" value="Rx_N"/>
</dbReference>
<dbReference type="InterPro" id="IPR036388">
    <property type="entry name" value="WH-like_DNA-bd_sf"/>
</dbReference>
<dbReference type="PRINTS" id="PR00364">
    <property type="entry name" value="DISEASERSIST"/>
</dbReference>
<dbReference type="Gene3D" id="3.40.50.300">
    <property type="entry name" value="P-loop containing nucleotide triphosphate hydrolases"/>
    <property type="match status" value="1"/>
</dbReference>